<evidence type="ECO:0000256" key="1">
    <source>
        <dbReference type="SAM" id="MobiDB-lite"/>
    </source>
</evidence>
<feature type="region of interest" description="Disordered" evidence="1">
    <location>
        <begin position="59"/>
        <end position="126"/>
    </location>
</feature>
<dbReference type="InterPro" id="IPR002059">
    <property type="entry name" value="CSP_DNA-bd"/>
</dbReference>
<dbReference type="Proteomes" id="UP000515908">
    <property type="component" value="Chromosome 12"/>
</dbReference>
<dbReference type="FunFam" id="2.40.50.140:FF:000274">
    <property type="entry name" value="Mitochondrial RNA binding protein"/>
    <property type="match status" value="1"/>
</dbReference>
<dbReference type="AlphaFoldDB" id="A0A7G2CJ61"/>
<name>A0A7G2CJ61_9TRYP</name>
<dbReference type="PANTHER" id="PTHR46565:SF20">
    <property type="entry name" value="COLD SHOCK DOMAIN-CONTAINING PROTEIN 4"/>
    <property type="match status" value="1"/>
</dbReference>
<dbReference type="CDD" id="cd04458">
    <property type="entry name" value="CSP_CDS"/>
    <property type="match status" value="1"/>
</dbReference>
<sequence length="126" mass="14280">MLPTAMLLNKGKVVSWITGRGFGFIEDEADNKQHFVHFSAIQVEANGYRSLSVGQEVEFEVTNQDGRTRADNVTGPGGEKLPSGPRPPEGGQGTRLRWRSRPRRQPWRQQQPSGRKQQQQQFSDEF</sequence>
<dbReference type="SUPFAM" id="SSF50249">
    <property type="entry name" value="Nucleic acid-binding proteins"/>
    <property type="match status" value="1"/>
</dbReference>
<organism evidence="3 4">
    <name type="scientific">Angomonas deanei</name>
    <dbReference type="NCBI Taxonomy" id="59799"/>
    <lineage>
        <taxon>Eukaryota</taxon>
        <taxon>Discoba</taxon>
        <taxon>Euglenozoa</taxon>
        <taxon>Kinetoplastea</taxon>
        <taxon>Metakinetoplastina</taxon>
        <taxon>Trypanosomatida</taxon>
        <taxon>Trypanosomatidae</taxon>
        <taxon>Strigomonadinae</taxon>
        <taxon>Angomonas</taxon>
    </lineage>
</organism>
<protein>
    <submittedName>
        <fullName evidence="3">'Cold-shock' DNA-binding domain containing protein, putative</fullName>
    </submittedName>
</protein>
<dbReference type="GO" id="GO:0003677">
    <property type="term" value="F:DNA binding"/>
    <property type="evidence" value="ECO:0007669"/>
    <property type="project" value="UniProtKB-KW"/>
</dbReference>
<dbReference type="PROSITE" id="PS51857">
    <property type="entry name" value="CSD_2"/>
    <property type="match status" value="1"/>
</dbReference>
<dbReference type="PRINTS" id="PR00050">
    <property type="entry name" value="COLDSHOCK"/>
</dbReference>
<keyword evidence="4" id="KW-1185">Reference proteome</keyword>
<dbReference type="EMBL" id="LR877156">
    <property type="protein sequence ID" value="CAD2218981.1"/>
    <property type="molecule type" value="Genomic_DNA"/>
</dbReference>
<dbReference type="SMART" id="SM00357">
    <property type="entry name" value="CSP"/>
    <property type="match status" value="1"/>
</dbReference>
<keyword evidence="3" id="KW-0238">DNA-binding</keyword>
<proteinExistence type="predicted"/>
<dbReference type="Gene3D" id="2.40.50.140">
    <property type="entry name" value="Nucleic acid-binding proteins"/>
    <property type="match status" value="1"/>
</dbReference>
<dbReference type="InterPro" id="IPR011129">
    <property type="entry name" value="CSD"/>
</dbReference>
<accession>A0A7G2CJ61</accession>
<gene>
    <name evidence="3" type="ORF">ADEAN_000647400</name>
</gene>
<feature type="domain" description="CSD" evidence="2">
    <location>
        <begin position="8"/>
        <end position="75"/>
    </location>
</feature>
<feature type="compositionally biased region" description="Basic residues" evidence="1">
    <location>
        <begin position="96"/>
        <end position="106"/>
    </location>
</feature>
<evidence type="ECO:0000313" key="3">
    <source>
        <dbReference type="EMBL" id="CAD2218981.1"/>
    </source>
</evidence>
<reference evidence="3 4" key="1">
    <citation type="submission" date="2020-08" db="EMBL/GenBank/DDBJ databases">
        <authorList>
            <person name="Newling K."/>
            <person name="Davey J."/>
            <person name="Forrester S."/>
        </authorList>
    </citation>
    <scope>NUCLEOTIDE SEQUENCE [LARGE SCALE GENOMIC DNA]</scope>
    <source>
        <strain evidence="4">Crithidia deanei Carvalho (ATCC PRA-265)</strain>
    </source>
</reference>
<evidence type="ECO:0000259" key="2">
    <source>
        <dbReference type="PROSITE" id="PS51857"/>
    </source>
</evidence>
<dbReference type="PANTHER" id="PTHR46565">
    <property type="entry name" value="COLD SHOCK DOMAIN PROTEIN 2"/>
    <property type="match status" value="1"/>
</dbReference>
<feature type="compositionally biased region" description="Low complexity" evidence="1">
    <location>
        <begin position="107"/>
        <end position="126"/>
    </location>
</feature>
<dbReference type="Pfam" id="PF00313">
    <property type="entry name" value="CSD"/>
    <property type="match status" value="1"/>
</dbReference>
<dbReference type="VEuPathDB" id="TriTrypDB:ADEAN_000647400"/>
<dbReference type="InterPro" id="IPR012340">
    <property type="entry name" value="NA-bd_OB-fold"/>
</dbReference>
<evidence type="ECO:0000313" key="4">
    <source>
        <dbReference type="Proteomes" id="UP000515908"/>
    </source>
</evidence>